<evidence type="ECO:0000256" key="1">
    <source>
        <dbReference type="SAM" id="Phobius"/>
    </source>
</evidence>
<keyword evidence="1" id="KW-0812">Transmembrane</keyword>
<feature type="non-terminal residue" evidence="3">
    <location>
        <position position="177"/>
    </location>
</feature>
<keyword evidence="4" id="KW-1185">Reference proteome</keyword>
<gene>
    <name evidence="3" type="ORF">EXIGLDRAFT_678211</name>
</gene>
<feature type="transmembrane region" description="Helical" evidence="1">
    <location>
        <begin position="90"/>
        <end position="109"/>
    </location>
</feature>
<sequence length="177" mass="19781">MAAEAKIWKVYAREAKKYDDDMIRAWNASLDTLLIFAGLFSAVSTAFIIESYKLMQPDFAQLTFLAMVGKADISDLEDFEVLMTARAVNCLWISSLIASLTAALISILAKQWLTSYPVNDDDTPRGWAQMRQFRYDSLQAWHVPQIIASLPVFLHVSLLLFLAGLGVFLVPVDITTG</sequence>
<dbReference type="OrthoDB" id="3219854at2759"/>
<keyword evidence="1" id="KW-1133">Transmembrane helix</keyword>
<reference evidence="3 4" key="1">
    <citation type="journal article" date="2016" name="Mol. Biol. Evol.">
        <title>Comparative Genomics of Early-Diverging Mushroom-Forming Fungi Provides Insights into the Origins of Lignocellulose Decay Capabilities.</title>
        <authorList>
            <person name="Nagy L.G."/>
            <person name="Riley R."/>
            <person name="Tritt A."/>
            <person name="Adam C."/>
            <person name="Daum C."/>
            <person name="Floudas D."/>
            <person name="Sun H."/>
            <person name="Yadav J.S."/>
            <person name="Pangilinan J."/>
            <person name="Larsson K.H."/>
            <person name="Matsuura K."/>
            <person name="Barry K."/>
            <person name="Labutti K."/>
            <person name="Kuo R."/>
            <person name="Ohm R.A."/>
            <person name="Bhattacharya S.S."/>
            <person name="Shirouzu T."/>
            <person name="Yoshinaga Y."/>
            <person name="Martin F.M."/>
            <person name="Grigoriev I.V."/>
            <person name="Hibbett D.S."/>
        </authorList>
    </citation>
    <scope>NUCLEOTIDE SEQUENCE [LARGE SCALE GENOMIC DNA]</scope>
    <source>
        <strain evidence="3 4">HHB12029</strain>
    </source>
</reference>
<feature type="domain" description="DUF6535" evidence="2">
    <location>
        <begin position="8"/>
        <end position="170"/>
    </location>
</feature>
<evidence type="ECO:0000313" key="4">
    <source>
        <dbReference type="Proteomes" id="UP000077266"/>
    </source>
</evidence>
<evidence type="ECO:0000259" key="2">
    <source>
        <dbReference type="Pfam" id="PF20153"/>
    </source>
</evidence>
<organism evidence="3 4">
    <name type="scientific">Exidia glandulosa HHB12029</name>
    <dbReference type="NCBI Taxonomy" id="1314781"/>
    <lineage>
        <taxon>Eukaryota</taxon>
        <taxon>Fungi</taxon>
        <taxon>Dikarya</taxon>
        <taxon>Basidiomycota</taxon>
        <taxon>Agaricomycotina</taxon>
        <taxon>Agaricomycetes</taxon>
        <taxon>Auriculariales</taxon>
        <taxon>Exidiaceae</taxon>
        <taxon>Exidia</taxon>
    </lineage>
</organism>
<dbReference type="InParanoid" id="A0A165FKM9"/>
<dbReference type="EMBL" id="KV426080">
    <property type="protein sequence ID" value="KZV89150.1"/>
    <property type="molecule type" value="Genomic_DNA"/>
</dbReference>
<feature type="transmembrane region" description="Helical" evidence="1">
    <location>
        <begin position="146"/>
        <end position="170"/>
    </location>
</feature>
<protein>
    <recommendedName>
        <fullName evidence="2">DUF6535 domain-containing protein</fullName>
    </recommendedName>
</protein>
<accession>A0A165FKM9</accession>
<dbReference type="InterPro" id="IPR045338">
    <property type="entry name" value="DUF6535"/>
</dbReference>
<dbReference type="Proteomes" id="UP000077266">
    <property type="component" value="Unassembled WGS sequence"/>
</dbReference>
<dbReference type="Pfam" id="PF20153">
    <property type="entry name" value="DUF6535"/>
    <property type="match status" value="1"/>
</dbReference>
<dbReference type="AlphaFoldDB" id="A0A165FKM9"/>
<proteinExistence type="predicted"/>
<evidence type="ECO:0000313" key="3">
    <source>
        <dbReference type="EMBL" id="KZV89150.1"/>
    </source>
</evidence>
<name>A0A165FKM9_EXIGL</name>
<feature type="transmembrane region" description="Helical" evidence="1">
    <location>
        <begin position="32"/>
        <end position="49"/>
    </location>
</feature>
<keyword evidence="1" id="KW-0472">Membrane</keyword>